<keyword evidence="1" id="KW-0812">Transmembrane</keyword>
<organism evidence="2 3">
    <name type="scientific">Paenirhodobacter populi</name>
    <dbReference type="NCBI Taxonomy" id="2306993"/>
    <lineage>
        <taxon>Bacteria</taxon>
        <taxon>Pseudomonadati</taxon>
        <taxon>Pseudomonadota</taxon>
        <taxon>Alphaproteobacteria</taxon>
        <taxon>Rhodobacterales</taxon>
        <taxon>Rhodobacter group</taxon>
        <taxon>Paenirhodobacter</taxon>
    </lineage>
</organism>
<evidence type="ECO:0000256" key="1">
    <source>
        <dbReference type="SAM" id="Phobius"/>
    </source>
</evidence>
<protein>
    <submittedName>
        <fullName evidence="2">Uncharacterized protein</fullName>
    </submittedName>
</protein>
<name>A0A443JID0_9RHOB</name>
<evidence type="ECO:0000313" key="2">
    <source>
        <dbReference type="EMBL" id="RWR20223.1"/>
    </source>
</evidence>
<dbReference type="Proteomes" id="UP000284476">
    <property type="component" value="Unassembled WGS sequence"/>
</dbReference>
<reference evidence="2 3" key="1">
    <citation type="submission" date="2019-01" db="EMBL/GenBank/DDBJ databases">
        <title>Sinorhodobacter populi sp. nov. isolated from the symptomatic bark tissue of Populus euramericana canker.</title>
        <authorList>
            <person name="Xu G."/>
        </authorList>
    </citation>
    <scope>NUCLEOTIDE SEQUENCE [LARGE SCALE GENOMIC DNA]</scope>
    <source>
        <strain evidence="2 3">SK2B-1</strain>
    </source>
</reference>
<sequence length="174" mass="19026">MIRPELRDRLHRHRELIAAIAAIAAGLWIASLGGWLLIPVGLLVAAAACAWATSAWRRGRFTRPVTDPGVVEVIEGRIGYFGAGQMLGGYVSIDDLAEIRLLTLRSARYWRLKTADGQAILVPVAAAGAEALYDAFAALPDIDMRRLTAALESDIVAQRLWTRQGPRDLDTRAR</sequence>
<feature type="transmembrane region" description="Helical" evidence="1">
    <location>
        <begin position="12"/>
        <end position="30"/>
    </location>
</feature>
<comment type="caution">
    <text evidence="2">The sequence shown here is derived from an EMBL/GenBank/DDBJ whole genome shotgun (WGS) entry which is preliminary data.</text>
</comment>
<evidence type="ECO:0000313" key="3">
    <source>
        <dbReference type="Proteomes" id="UP000284476"/>
    </source>
</evidence>
<keyword evidence="1" id="KW-1133">Transmembrane helix</keyword>
<dbReference type="AlphaFoldDB" id="A0A443JID0"/>
<gene>
    <name evidence="2" type="ORF">D2T30_12370</name>
</gene>
<accession>A0A443JID0</accession>
<keyword evidence="1" id="KW-0472">Membrane</keyword>
<dbReference type="EMBL" id="SAUZ01000013">
    <property type="protein sequence ID" value="RWR20223.1"/>
    <property type="molecule type" value="Genomic_DNA"/>
</dbReference>
<feature type="transmembrane region" description="Helical" evidence="1">
    <location>
        <begin position="36"/>
        <end position="56"/>
    </location>
</feature>
<proteinExistence type="predicted"/>
<dbReference type="RefSeq" id="WP_128209113.1">
    <property type="nucleotide sequence ID" value="NZ_JBHRSO010000030.1"/>
</dbReference>